<reference evidence="1 2" key="1">
    <citation type="submission" date="2018-11" db="EMBL/GenBank/DDBJ databases">
        <authorList>
            <person name="Huo Y."/>
        </authorList>
    </citation>
    <scope>NUCLEOTIDE SEQUENCE [LARGE SCALE GENOMIC DNA]</scope>
    <source>
        <strain evidence="1 2">DSM 30132</strain>
    </source>
</reference>
<protein>
    <submittedName>
        <fullName evidence="1">Uncharacterized protein</fullName>
    </submittedName>
</protein>
<organism evidence="1 2">
    <name type="scientific">Rhizobium pisi</name>
    <dbReference type="NCBI Taxonomy" id="574561"/>
    <lineage>
        <taxon>Bacteria</taxon>
        <taxon>Pseudomonadati</taxon>
        <taxon>Pseudomonadota</taxon>
        <taxon>Alphaproteobacteria</taxon>
        <taxon>Hyphomicrobiales</taxon>
        <taxon>Rhizobiaceae</taxon>
        <taxon>Rhizobium/Agrobacterium group</taxon>
        <taxon>Rhizobium</taxon>
    </lineage>
</organism>
<dbReference type="Proteomes" id="UP000277279">
    <property type="component" value="Unassembled WGS sequence"/>
</dbReference>
<evidence type="ECO:0000313" key="1">
    <source>
        <dbReference type="EMBL" id="RSB61206.1"/>
    </source>
</evidence>
<comment type="caution">
    <text evidence="1">The sequence shown here is derived from an EMBL/GenBank/DDBJ whole genome shotgun (WGS) entry which is preliminary data.</text>
</comment>
<evidence type="ECO:0000313" key="2">
    <source>
        <dbReference type="Proteomes" id="UP000277279"/>
    </source>
</evidence>
<dbReference type="AlphaFoldDB" id="A0A3R9GTJ4"/>
<dbReference type="OrthoDB" id="7774794at2"/>
<name>A0A3R9GTJ4_9HYPH</name>
<gene>
    <name evidence="1" type="ORF">EFD55_30995</name>
</gene>
<proteinExistence type="predicted"/>
<sequence length="77" mass="8760">MTEITRPSVPEDHPDRHIRCQDAIQFAFEHLLRQAVASGWSESEAVAAFIDLADNHMLSIAANDETNKLIERLKRMT</sequence>
<accession>A0A3R9GTJ4</accession>
<dbReference type="EMBL" id="RJJT01000035">
    <property type="protein sequence ID" value="RSB61206.1"/>
    <property type="molecule type" value="Genomic_DNA"/>
</dbReference>